<dbReference type="InterPro" id="IPR013762">
    <property type="entry name" value="Integrase-like_cat_sf"/>
</dbReference>
<proteinExistence type="inferred from homology"/>
<keyword evidence="2 9" id="KW-0963">Cytoplasm</keyword>
<evidence type="ECO:0000256" key="4">
    <source>
        <dbReference type="ARBA" id="ARBA00022829"/>
    </source>
</evidence>
<feature type="active site" evidence="9">
    <location>
        <position position="242"/>
    </location>
</feature>
<comment type="subcellular location">
    <subcellularLocation>
        <location evidence="1 9">Cytoplasm</location>
    </subcellularLocation>
</comment>
<dbReference type="PANTHER" id="PTHR30349">
    <property type="entry name" value="PHAGE INTEGRASE-RELATED"/>
    <property type="match status" value="1"/>
</dbReference>
<keyword evidence="4 9" id="KW-0159">Chromosome partition</keyword>
<dbReference type="GO" id="GO:0051301">
    <property type="term" value="P:cell division"/>
    <property type="evidence" value="ECO:0007669"/>
    <property type="project" value="UniProtKB-KW"/>
</dbReference>
<evidence type="ECO:0000259" key="10">
    <source>
        <dbReference type="PROSITE" id="PS51898"/>
    </source>
</evidence>
<dbReference type="EMBL" id="JAIXNE010000006">
    <property type="protein sequence ID" value="MCA6078381.1"/>
    <property type="molecule type" value="Genomic_DNA"/>
</dbReference>
<gene>
    <name evidence="9" type="primary">xerC</name>
    <name evidence="12" type="ORF">LDX50_26145</name>
</gene>
<dbReference type="Pfam" id="PF02899">
    <property type="entry name" value="Phage_int_SAM_1"/>
    <property type="match status" value="1"/>
</dbReference>
<feature type="active site" description="O-(3'-phospho-DNA)-tyrosine intermediate" evidence="9">
    <location>
        <position position="274"/>
    </location>
</feature>
<comment type="similarity">
    <text evidence="9">Belongs to the 'phage' integrase family. XerC subfamily.</text>
</comment>
<dbReference type="InterPro" id="IPR004107">
    <property type="entry name" value="Integrase_SAM-like_N"/>
</dbReference>
<dbReference type="AlphaFoldDB" id="A0A9X1HUZ0"/>
<dbReference type="GO" id="GO:0009037">
    <property type="term" value="F:tyrosine-based site-specific recombinase activity"/>
    <property type="evidence" value="ECO:0007669"/>
    <property type="project" value="UniProtKB-UniRule"/>
</dbReference>
<dbReference type="SUPFAM" id="SSF56349">
    <property type="entry name" value="DNA breaking-rejoining enzymes"/>
    <property type="match status" value="1"/>
</dbReference>
<dbReference type="Proteomes" id="UP001139409">
    <property type="component" value="Unassembled WGS sequence"/>
</dbReference>
<dbReference type="InterPro" id="IPR010998">
    <property type="entry name" value="Integrase_recombinase_N"/>
</dbReference>
<comment type="subunit">
    <text evidence="9">Forms a cyclic heterotetrameric complex composed of two molecules of XerC and two molecules of XerD.</text>
</comment>
<dbReference type="Pfam" id="PF00589">
    <property type="entry name" value="Phage_integrase"/>
    <property type="match status" value="1"/>
</dbReference>
<keyword evidence="3 9" id="KW-0132">Cell division</keyword>
<keyword evidence="6 9" id="KW-0238">DNA-binding</keyword>
<sequence>MRDSFLKYLEFEKRYSPHTIRSYKDDLLRFEEFLKNEFDTTESSRATTLEVRQWLFSLTETGLSPRSVNRKLATLRSYYRFLLRNNVIEKSPMSQIRALKVNKRLPQFVTEPEMVKMLDQLSFTDDFSGRRDRLVMELLYGTGIRLSELIGLKLGDVSLNAGTLRVLGKRNKERIIPYPPGLQPGIESYLAVRKNESFEEENESLIVTEKGEQCYPMFIYRIVNYYLKTFTTTDKKSPHVLRHTFATHLLNKGAELNAVKDLLGHANLAATQVYTHNSIEKLKAAYDKAHPKA</sequence>
<dbReference type="GO" id="GO:0003677">
    <property type="term" value="F:DNA binding"/>
    <property type="evidence" value="ECO:0007669"/>
    <property type="project" value="UniProtKB-UniRule"/>
</dbReference>
<evidence type="ECO:0000256" key="7">
    <source>
        <dbReference type="ARBA" id="ARBA00023172"/>
    </source>
</evidence>
<dbReference type="GO" id="GO:0007059">
    <property type="term" value="P:chromosome segregation"/>
    <property type="evidence" value="ECO:0007669"/>
    <property type="project" value="UniProtKB-UniRule"/>
</dbReference>
<protein>
    <recommendedName>
        <fullName evidence="9">Tyrosine recombinase XerC</fullName>
    </recommendedName>
</protein>
<evidence type="ECO:0000256" key="5">
    <source>
        <dbReference type="ARBA" id="ARBA00022908"/>
    </source>
</evidence>
<dbReference type="Gene3D" id="1.10.150.130">
    <property type="match status" value="1"/>
</dbReference>
<feature type="active site" evidence="9">
    <location>
        <position position="265"/>
    </location>
</feature>
<evidence type="ECO:0000313" key="13">
    <source>
        <dbReference type="Proteomes" id="UP001139409"/>
    </source>
</evidence>
<keyword evidence="5 9" id="KW-0229">DNA integration</keyword>
<keyword evidence="7 9" id="KW-0233">DNA recombination</keyword>
<feature type="domain" description="Tyr recombinase" evidence="10">
    <location>
        <begin position="104"/>
        <end position="287"/>
    </location>
</feature>
<evidence type="ECO:0000256" key="3">
    <source>
        <dbReference type="ARBA" id="ARBA00022618"/>
    </source>
</evidence>
<feature type="active site" evidence="9">
    <location>
        <position position="239"/>
    </location>
</feature>
<dbReference type="GO" id="GO:0005737">
    <property type="term" value="C:cytoplasm"/>
    <property type="evidence" value="ECO:0007669"/>
    <property type="project" value="UniProtKB-SubCell"/>
</dbReference>
<evidence type="ECO:0000256" key="1">
    <source>
        <dbReference type="ARBA" id="ARBA00004496"/>
    </source>
</evidence>
<evidence type="ECO:0000313" key="12">
    <source>
        <dbReference type="EMBL" id="MCA6078381.1"/>
    </source>
</evidence>
<feature type="domain" description="Core-binding (CB)" evidence="11">
    <location>
        <begin position="1"/>
        <end position="83"/>
    </location>
</feature>
<name>A0A9X1HUZ0_9BACT</name>
<dbReference type="InterPro" id="IPR023009">
    <property type="entry name" value="Tyrosine_recombinase_XerC/XerD"/>
</dbReference>
<accession>A0A9X1HUZ0</accession>
<organism evidence="12 13">
    <name type="scientific">Fulvivirga sedimenti</name>
    <dbReference type="NCBI Taxonomy" id="2879465"/>
    <lineage>
        <taxon>Bacteria</taxon>
        <taxon>Pseudomonadati</taxon>
        <taxon>Bacteroidota</taxon>
        <taxon>Cytophagia</taxon>
        <taxon>Cytophagales</taxon>
        <taxon>Fulvivirgaceae</taxon>
        <taxon>Fulvivirga</taxon>
    </lineage>
</organism>
<keyword evidence="13" id="KW-1185">Reference proteome</keyword>
<dbReference type="RefSeq" id="WP_225699241.1">
    <property type="nucleotide sequence ID" value="NZ_JAIXNE010000006.1"/>
</dbReference>
<reference evidence="12" key="1">
    <citation type="submission" date="2021-09" db="EMBL/GenBank/DDBJ databases">
        <title>Fulvivirga sp. isolated from coastal sediment.</title>
        <authorList>
            <person name="Yu H."/>
        </authorList>
    </citation>
    <scope>NUCLEOTIDE SEQUENCE</scope>
    <source>
        <strain evidence="12">1062</strain>
    </source>
</reference>
<evidence type="ECO:0000256" key="8">
    <source>
        <dbReference type="ARBA" id="ARBA00023306"/>
    </source>
</evidence>
<dbReference type="HAMAP" id="MF_01808">
    <property type="entry name" value="Recomb_XerC_XerD"/>
    <property type="match status" value="1"/>
</dbReference>
<dbReference type="InterPro" id="IPR002104">
    <property type="entry name" value="Integrase_catalytic"/>
</dbReference>
<evidence type="ECO:0000256" key="9">
    <source>
        <dbReference type="HAMAP-Rule" id="MF_01808"/>
    </source>
</evidence>
<dbReference type="PROSITE" id="PS51900">
    <property type="entry name" value="CB"/>
    <property type="match status" value="1"/>
</dbReference>
<dbReference type="Gene3D" id="1.10.443.10">
    <property type="entry name" value="Intergrase catalytic core"/>
    <property type="match status" value="1"/>
</dbReference>
<evidence type="ECO:0000256" key="6">
    <source>
        <dbReference type="ARBA" id="ARBA00023125"/>
    </source>
</evidence>
<feature type="active site" evidence="9">
    <location>
        <position position="169"/>
    </location>
</feature>
<comment type="function">
    <text evidence="9">Site-specific tyrosine recombinase, which acts by catalyzing the cutting and rejoining of the recombining DNA molecules. The XerC-XerD complex is essential to convert dimers of the bacterial chromosome into monomers to permit their segregation at cell division. It also contributes to the segregational stability of plasmids.</text>
</comment>
<dbReference type="PROSITE" id="PS51898">
    <property type="entry name" value="TYR_RECOMBINASE"/>
    <property type="match status" value="1"/>
</dbReference>
<evidence type="ECO:0000256" key="2">
    <source>
        <dbReference type="ARBA" id="ARBA00022490"/>
    </source>
</evidence>
<dbReference type="GO" id="GO:0006313">
    <property type="term" value="P:DNA transposition"/>
    <property type="evidence" value="ECO:0007669"/>
    <property type="project" value="UniProtKB-UniRule"/>
</dbReference>
<dbReference type="InterPro" id="IPR050090">
    <property type="entry name" value="Tyrosine_recombinase_XerCD"/>
</dbReference>
<feature type="active site" evidence="9">
    <location>
        <position position="145"/>
    </location>
</feature>
<evidence type="ECO:0000259" key="11">
    <source>
        <dbReference type="PROSITE" id="PS51900"/>
    </source>
</evidence>
<dbReference type="InterPro" id="IPR044068">
    <property type="entry name" value="CB"/>
</dbReference>
<dbReference type="PANTHER" id="PTHR30349:SF77">
    <property type="entry name" value="TYROSINE RECOMBINASE XERC"/>
    <property type="match status" value="1"/>
</dbReference>
<dbReference type="InterPro" id="IPR011010">
    <property type="entry name" value="DNA_brk_join_enz"/>
</dbReference>
<keyword evidence="8 9" id="KW-0131">Cell cycle</keyword>
<comment type="caution">
    <text evidence="12">The sequence shown here is derived from an EMBL/GenBank/DDBJ whole genome shotgun (WGS) entry which is preliminary data.</text>
</comment>